<organism evidence="2 3">
    <name type="scientific">Nocardioides cavernaquae</name>
    <dbReference type="NCBI Taxonomy" id="2321396"/>
    <lineage>
        <taxon>Bacteria</taxon>
        <taxon>Bacillati</taxon>
        <taxon>Actinomycetota</taxon>
        <taxon>Actinomycetes</taxon>
        <taxon>Propionibacteriales</taxon>
        <taxon>Nocardioidaceae</taxon>
        <taxon>Nocardioides</taxon>
    </lineage>
</organism>
<reference evidence="3" key="1">
    <citation type="submission" date="2018-09" db="EMBL/GenBank/DDBJ databases">
        <authorList>
            <person name="Zhu H."/>
        </authorList>
    </citation>
    <scope>NUCLEOTIDE SEQUENCE [LARGE SCALE GENOMIC DNA]</scope>
    <source>
        <strain evidence="3">K1W22B-1</strain>
    </source>
</reference>
<evidence type="ECO:0000256" key="1">
    <source>
        <dbReference type="SAM" id="MobiDB-lite"/>
    </source>
</evidence>
<evidence type="ECO:0000313" key="3">
    <source>
        <dbReference type="Proteomes" id="UP000276542"/>
    </source>
</evidence>
<dbReference type="RefSeq" id="WP_120060348.1">
    <property type="nucleotide sequence ID" value="NZ_QYRP01000002.1"/>
</dbReference>
<proteinExistence type="predicted"/>
<sequence length="76" mass="7981">MSDETPAVESGAEPAAESSAGSVPAKEPAWKRRARLAAVFGDVLPESTRDDRDPDASGDAGTSEAWLKRQVPPHHG</sequence>
<accession>A0A3A5H6S2</accession>
<dbReference type="OrthoDB" id="3700244at2"/>
<dbReference type="Proteomes" id="UP000276542">
    <property type="component" value="Unassembled WGS sequence"/>
</dbReference>
<feature type="compositionally biased region" description="Low complexity" evidence="1">
    <location>
        <begin position="7"/>
        <end position="25"/>
    </location>
</feature>
<dbReference type="AlphaFoldDB" id="A0A3A5H6S2"/>
<evidence type="ECO:0000313" key="2">
    <source>
        <dbReference type="EMBL" id="RJS46376.1"/>
    </source>
</evidence>
<name>A0A3A5H6S2_9ACTN</name>
<feature type="region of interest" description="Disordered" evidence="1">
    <location>
        <begin position="1"/>
        <end position="76"/>
    </location>
</feature>
<dbReference type="EMBL" id="QYRP01000002">
    <property type="protein sequence ID" value="RJS46376.1"/>
    <property type="molecule type" value="Genomic_DNA"/>
</dbReference>
<protein>
    <submittedName>
        <fullName evidence="2">Uncharacterized protein</fullName>
    </submittedName>
</protein>
<gene>
    <name evidence="2" type="ORF">D4739_09230</name>
</gene>
<keyword evidence="3" id="KW-1185">Reference proteome</keyword>
<comment type="caution">
    <text evidence="2">The sequence shown here is derived from an EMBL/GenBank/DDBJ whole genome shotgun (WGS) entry which is preliminary data.</text>
</comment>